<organism evidence="2 3">
    <name type="scientific">Sphingobacterium pedocola</name>
    <dbReference type="NCBI Taxonomy" id="2082722"/>
    <lineage>
        <taxon>Bacteria</taxon>
        <taxon>Pseudomonadati</taxon>
        <taxon>Bacteroidota</taxon>
        <taxon>Sphingobacteriia</taxon>
        <taxon>Sphingobacteriales</taxon>
        <taxon>Sphingobacteriaceae</taxon>
        <taxon>Sphingobacterium</taxon>
    </lineage>
</organism>
<feature type="domain" description="Thioredoxin" evidence="1">
    <location>
        <begin position="24"/>
        <end position="170"/>
    </location>
</feature>
<evidence type="ECO:0000259" key="1">
    <source>
        <dbReference type="PROSITE" id="PS51352"/>
    </source>
</evidence>
<dbReference type="InterPro" id="IPR036249">
    <property type="entry name" value="Thioredoxin-like_sf"/>
</dbReference>
<evidence type="ECO:0000313" key="2">
    <source>
        <dbReference type="EMBL" id="MBE8722696.1"/>
    </source>
</evidence>
<dbReference type="PANTHER" id="PTHR42852">
    <property type="entry name" value="THIOL:DISULFIDE INTERCHANGE PROTEIN DSBE"/>
    <property type="match status" value="1"/>
</dbReference>
<dbReference type="Proteomes" id="UP000618319">
    <property type="component" value="Unassembled WGS sequence"/>
</dbReference>
<sequence>MKKIIAYIILWSVAAVGYAQHKQVDLSKQLGVGEAMPRLDPQQVLFYKQNKIMLSDYEDKVVILDFFDTYCVSCIASLPKLQKLQDEMGDQLQIVMVTWQDRETIEKFWSSNKFVLEHKIHLPVIYSDSLLRKYFPHRTIPHVAWLYMDTVKAVTHADFVKSSLIDELIENGHVELPFKNDYGKLSQENNLGNNGKMGSVSLQDFQDGMPTSSFKYEQDSITGMYKTSFYNMPILGSYTSLFAKVEKPTFILRPERIVWKVKDSTLYDYFGKDGQSQVWLSEHGICYERYDTKSRELAKQAKVVVDDLNSLLGIKVYWSTQKMNALVIEGAFKEPANPPRHGQSIEGTGVLAFMLDFSGKYPPVIDAVQSSTFFVLPDYQDRKQLDKILSTYGLKLVEKETEVKVLVVEEED</sequence>
<dbReference type="PANTHER" id="PTHR42852:SF13">
    <property type="entry name" value="PROTEIN DIPZ"/>
    <property type="match status" value="1"/>
</dbReference>
<dbReference type="EMBL" id="PSKQ01000024">
    <property type="protein sequence ID" value="MBE8722696.1"/>
    <property type="molecule type" value="Genomic_DNA"/>
</dbReference>
<dbReference type="RefSeq" id="WP_196939085.1">
    <property type="nucleotide sequence ID" value="NZ_MU158689.1"/>
</dbReference>
<comment type="caution">
    <text evidence="2">The sequence shown here is derived from an EMBL/GenBank/DDBJ whole genome shotgun (WGS) entry which is preliminary data.</text>
</comment>
<dbReference type="SUPFAM" id="SSF52833">
    <property type="entry name" value="Thioredoxin-like"/>
    <property type="match status" value="1"/>
</dbReference>
<dbReference type="InterPro" id="IPR050553">
    <property type="entry name" value="Thioredoxin_ResA/DsbE_sf"/>
</dbReference>
<dbReference type="InterPro" id="IPR013766">
    <property type="entry name" value="Thioredoxin_domain"/>
</dbReference>
<dbReference type="CDD" id="cd02966">
    <property type="entry name" value="TlpA_like_family"/>
    <property type="match status" value="1"/>
</dbReference>
<reference evidence="2 3" key="1">
    <citation type="submission" date="2018-02" db="EMBL/GenBank/DDBJ databases">
        <title>Sphingobacterium KA21.</title>
        <authorList>
            <person name="Vasarhelyi B.M."/>
            <person name="Deshmukh S."/>
            <person name="Balint B."/>
            <person name="Kukolya J."/>
        </authorList>
    </citation>
    <scope>NUCLEOTIDE SEQUENCE [LARGE SCALE GENOMIC DNA]</scope>
    <source>
        <strain evidence="2 3">Ka21</strain>
    </source>
</reference>
<protein>
    <recommendedName>
        <fullName evidence="1">Thioredoxin domain-containing protein</fullName>
    </recommendedName>
</protein>
<proteinExistence type="predicted"/>
<dbReference type="InterPro" id="IPR000866">
    <property type="entry name" value="AhpC/TSA"/>
</dbReference>
<gene>
    <name evidence="2" type="ORF">C4F40_18390</name>
</gene>
<dbReference type="PROSITE" id="PS51352">
    <property type="entry name" value="THIOREDOXIN_2"/>
    <property type="match status" value="1"/>
</dbReference>
<name>A0ABR9TBJ4_9SPHI</name>
<evidence type="ECO:0000313" key="3">
    <source>
        <dbReference type="Proteomes" id="UP000618319"/>
    </source>
</evidence>
<accession>A0ABR9TBJ4</accession>
<keyword evidence="3" id="KW-1185">Reference proteome</keyword>
<dbReference type="Pfam" id="PF00578">
    <property type="entry name" value="AhpC-TSA"/>
    <property type="match status" value="1"/>
</dbReference>
<dbReference type="Gene3D" id="3.40.30.10">
    <property type="entry name" value="Glutaredoxin"/>
    <property type="match status" value="1"/>
</dbReference>